<evidence type="ECO:0000313" key="2">
    <source>
        <dbReference type="Proteomes" id="UP000030653"/>
    </source>
</evidence>
<reference evidence="1 2" key="1">
    <citation type="journal article" date="2012" name="Science">
        <title>The Paleozoic origin of enzymatic lignin decomposition reconstructed from 31 fungal genomes.</title>
        <authorList>
            <person name="Floudas D."/>
            <person name="Binder M."/>
            <person name="Riley R."/>
            <person name="Barry K."/>
            <person name="Blanchette R.A."/>
            <person name="Henrissat B."/>
            <person name="Martinez A.T."/>
            <person name="Otillar R."/>
            <person name="Spatafora J.W."/>
            <person name="Yadav J.S."/>
            <person name="Aerts A."/>
            <person name="Benoit I."/>
            <person name="Boyd A."/>
            <person name="Carlson A."/>
            <person name="Copeland A."/>
            <person name="Coutinho P.M."/>
            <person name="de Vries R.P."/>
            <person name="Ferreira P."/>
            <person name="Findley K."/>
            <person name="Foster B."/>
            <person name="Gaskell J."/>
            <person name="Glotzer D."/>
            <person name="Gorecki P."/>
            <person name="Heitman J."/>
            <person name="Hesse C."/>
            <person name="Hori C."/>
            <person name="Igarashi K."/>
            <person name="Jurgens J.A."/>
            <person name="Kallen N."/>
            <person name="Kersten P."/>
            <person name="Kohler A."/>
            <person name="Kuees U."/>
            <person name="Kumar T.K.A."/>
            <person name="Kuo A."/>
            <person name="LaButti K."/>
            <person name="Larrondo L.F."/>
            <person name="Lindquist E."/>
            <person name="Ling A."/>
            <person name="Lombard V."/>
            <person name="Lucas S."/>
            <person name="Lundell T."/>
            <person name="Martin R."/>
            <person name="McLaughlin D.J."/>
            <person name="Morgenstern I."/>
            <person name="Morin E."/>
            <person name="Murat C."/>
            <person name="Nagy L.G."/>
            <person name="Nolan M."/>
            <person name="Ohm R.A."/>
            <person name="Patyshakuliyeva A."/>
            <person name="Rokas A."/>
            <person name="Ruiz-Duenas F.J."/>
            <person name="Sabat G."/>
            <person name="Salamov A."/>
            <person name="Samejima M."/>
            <person name="Schmutz J."/>
            <person name="Slot J.C."/>
            <person name="St John F."/>
            <person name="Stenlid J."/>
            <person name="Sun H."/>
            <person name="Sun S."/>
            <person name="Syed K."/>
            <person name="Tsang A."/>
            <person name="Wiebenga A."/>
            <person name="Young D."/>
            <person name="Pisabarro A."/>
            <person name="Eastwood D.C."/>
            <person name="Martin F."/>
            <person name="Cullen D."/>
            <person name="Grigoriev I.V."/>
            <person name="Hibbett D.S."/>
        </authorList>
    </citation>
    <scope>NUCLEOTIDE SEQUENCE [LARGE SCALE GENOMIC DNA]</scope>
    <source>
        <strain evidence="1 2">DJM-731 SS1</strain>
    </source>
</reference>
<dbReference type="GeneID" id="63689692"/>
<evidence type="ECO:0008006" key="3">
    <source>
        <dbReference type="Google" id="ProtNLM"/>
    </source>
</evidence>
<dbReference type="AlphaFoldDB" id="M5GCZ2"/>
<dbReference type="Gene3D" id="3.10.450.50">
    <property type="match status" value="1"/>
</dbReference>
<dbReference type="HOGENOM" id="CLU_095773_0_0_1"/>
<keyword evidence="2" id="KW-1185">Reference proteome</keyword>
<dbReference type="InterPro" id="IPR032710">
    <property type="entry name" value="NTF2-like_dom_sf"/>
</dbReference>
<sequence length="168" mass="18377">MSTNPPSPAPGFSSRASLLLQTTHSLCTLFSHSSPPSRIRELFTPSPTITEHGPPLLPFLRTFSGPSAVSDYLGILSEHLSLSSVQYGQPTIDKDKETVTISAHARFTWLSPPGTGTSWTEDFLYMLSEFDPRGRVGRWDVWADPLSAWLASRGKTVQSVLDSSEEGI</sequence>
<dbReference type="OMA" id="DINGWHK"/>
<organism evidence="1 2">
    <name type="scientific">Dacryopinax primogenitus (strain DJM 731)</name>
    <name type="common">Brown rot fungus</name>
    <dbReference type="NCBI Taxonomy" id="1858805"/>
    <lineage>
        <taxon>Eukaryota</taxon>
        <taxon>Fungi</taxon>
        <taxon>Dikarya</taxon>
        <taxon>Basidiomycota</taxon>
        <taxon>Agaricomycotina</taxon>
        <taxon>Dacrymycetes</taxon>
        <taxon>Dacrymycetales</taxon>
        <taxon>Dacrymycetaceae</taxon>
        <taxon>Dacryopinax</taxon>
    </lineage>
</organism>
<name>M5GCZ2_DACPD</name>
<proteinExistence type="predicted"/>
<dbReference type="EMBL" id="JH795855">
    <property type="protein sequence ID" value="EJU06515.1"/>
    <property type="molecule type" value="Genomic_DNA"/>
</dbReference>
<dbReference type="Proteomes" id="UP000030653">
    <property type="component" value="Unassembled WGS sequence"/>
</dbReference>
<evidence type="ECO:0000313" key="1">
    <source>
        <dbReference type="EMBL" id="EJU06515.1"/>
    </source>
</evidence>
<protein>
    <recommendedName>
        <fullName evidence="3">SnoaL-like domain-containing protein</fullName>
    </recommendedName>
</protein>
<gene>
    <name evidence="1" type="ORF">DACRYDRAFT_45207</name>
</gene>
<dbReference type="SUPFAM" id="SSF54427">
    <property type="entry name" value="NTF2-like"/>
    <property type="match status" value="1"/>
</dbReference>
<dbReference type="OrthoDB" id="3352776at2759"/>
<accession>M5GCZ2</accession>
<dbReference type="RefSeq" id="XP_040633409.1">
    <property type="nucleotide sequence ID" value="XM_040774630.1"/>
</dbReference>